<proteinExistence type="predicted"/>
<gene>
    <name evidence="2" type="ORF">NCTC12224_00456</name>
</gene>
<accession>A0A380K3S0</accession>
<name>A0A380K3S0_9STRE</name>
<keyword evidence="3" id="KW-1185">Reference proteome</keyword>
<evidence type="ECO:0000259" key="1">
    <source>
        <dbReference type="Pfam" id="PF18710"/>
    </source>
</evidence>
<dbReference type="EMBL" id="UHFN01000007">
    <property type="protein sequence ID" value="SUN59592.1"/>
    <property type="molecule type" value="Genomic_DNA"/>
</dbReference>
<dbReference type="AlphaFoldDB" id="A0A380K3S0"/>
<dbReference type="InterPro" id="IPR040799">
    <property type="entry name" value="ComR_TPR"/>
</dbReference>
<sequence>MQAQLDVFTSRDYQYGLTLLEEYFQQILKKSHYSYNDLLIINLYFFCCALGLEDKSHMEQLASRVIEDIDYSDLDRVYATERILVTLLINAEPEDYLTYTSVLRDIIERTNNFQHKPAVYAFEAKYYLLVKKDKAKAKALYDKAILFANMLNDEALAEEFIRESEKDLKT</sequence>
<dbReference type="Proteomes" id="UP000254924">
    <property type="component" value="Unassembled WGS sequence"/>
</dbReference>
<protein>
    <submittedName>
        <fullName evidence="2">Transcription activator plcR</fullName>
    </submittedName>
</protein>
<feature type="domain" description="ComR tetratricopeptide" evidence="1">
    <location>
        <begin position="1"/>
        <end position="163"/>
    </location>
</feature>
<dbReference type="Pfam" id="PF18710">
    <property type="entry name" value="ComR_TPR"/>
    <property type="match status" value="1"/>
</dbReference>
<evidence type="ECO:0000313" key="2">
    <source>
        <dbReference type="EMBL" id="SUN59592.1"/>
    </source>
</evidence>
<organism evidence="2 3">
    <name type="scientific">Streptococcus hyointestinalis</name>
    <dbReference type="NCBI Taxonomy" id="1337"/>
    <lineage>
        <taxon>Bacteria</taxon>
        <taxon>Bacillati</taxon>
        <taxon>Bacillota</taxon>
        <taxon>Bacilli</taxon>
        <taxon>Lactobacillales</taxon>
        <taxon>Streptococcaceae</taxon>
        <taxon>Streptococcus</taxon>
    </lineage>
</organism>
<evidence type="ECO:0000313" key="3">
    <source>
        <dbReference type="Proteomes" id="UP000254924"/>
    </source>
</evidence>
<reference evidence="2 3" key="1">
    <citation type="submission" date="2018-06" db="EMBL/GenBank/DDBJ databases">
        <authorList>
            <consortium name="Pathogen Informatics"/>
            <person name="Doyle S."/>
        </authorList>
    </citation>
    <scope>NUCLEOTIDE SEQUENCE [LARGE SCALE GENOMIC DNA]</scope>
    <source>
        <strain evidence="2 3">NCTC12224</strain>
    </source>
</reference>